<comment type="caution">
    <text evidence="1">The sequence shown here is derived from an EMBL/GenBank/DDBJ whole genome shotgun (WGS) entry which is preliminary data.</text>
</comment>
<dbReference type="EMBL" id="JAKRYL010000006">
    <property type="protein sequence ID" value="MCL7747034.1"/>
    <property type="molecule type" value="Genomic_DNA"/>
</dbReference>
<reference evidence="1" key="1">
    <citation type="submission" date="2022-02" db="EMBL/GenBank/DDBJ databases">
        <title>Halalkalibacter sp. nov. isolated from Lonar Lake, India.</title>
        <authorList>
            <person name="Joshi A."/>
            <person name="Thite S."/>
            <person name="Lodha T."/>
        </authorList>
    </citation>
    <scope>NUCLEOTIDE SEQUENCE</scope>
    <source>
        <strain evidence="1">MEB205</strain>
    </source>
</reference>
<organism evidence="1 2">
    <name type="scientific">Halalkalibacter alkaliphilus</name>
    <dbReference type="NCBI Taxonomy" id="2917993"/>
    <lineage>
        <taxon>Bacteria</taxon>
        <taxon>Bacillati</taxon>
        <taxon>Bacillota</taxon>
        <taxon>Bacilli</taxon>
        <taxon>Bacillales</taxon>
        <taxon>Bacillaceae</taxon>
        <taxon>Halalkalibacter</taxon>
    </lineage>
</organism>
<sequence>MKDWSNMIRNFRLETEDIRDGNGLCELKTYYSFYVRSELYKNNNLLTDIEKIELSKADLLLLQNVETVYNHLSKKYNFITLEKPIEEWWWHLHKIISGEIRFEPTKTVKTPIGKLARYSKGFVQVDLSIEKEEK</sequence>
<dbReference type="RefSeq" id="WP_250095935.1">
    <property type="nucleotide sequence ID" value="NZ_JAKRYL010000006.1"/>
</dbReference>
<gene>
    <name evidence="1" type="ORF">MF646_07845</name>
</gene>
<dbReference type="Proteomes" id="UP001139150">
    <property type="component" value="Unassembled WGS sequence"/>
</dbReference>
<name>A0A9X2CRU2_9BACI</name>
<evidence type="ECO:0000313" key="2">
    <source>
        <dbReference type="Proteomes" id="UP001139150"/>
    </source>
</evidence>
<dbReference type="AlphaFoldDB" id="A0A9X2CRU2"/>
<proteinExistence type="predicted"/>
<protein>
    <submittedName>
        <fullName evidence="1">Uncharacterized protein</fullName>
    </submittedName>
</protein>
<keyword evidence="2" id="KW-1185">Reference proteome</keyword>
<accession>A0A9X2CRU2</accession>
<evidence type="ECO:0000313" key="1">
    <source>
        <dbReference type="EMBL" id="MCL7747034.1"/>
    </source>
</evidence>